<dbReference type="InterPro" id="IPR005565">
    <property type="entry name" value="Hemolysn_activator_HlyB_C"/>
</dbReference>
<keyword evidence="9" id="KW-0732">Signal</keyword>
<feature type="signal peptide" evidence="9">
    <location>
        <begin position="1"/>
        <end position="20"/>
    </location>
</feature>
<proteinExistence type="inferred from homology"/>
<gene>
    <name evidence="13" type="ORF">JP32_06405</name>
</gene>
<evidence type="ECO:0000313" key="14">
    <source>
        <dbReference type="Proteomes" id="UP000030526"/>
    </source>
</evidence>
<feature type="chain" id="PRO_5001997197" evidence="9">
    <location>
        <begin position="21"/>
        <end position="599"/>
    </location>
</feature>
<evidence type="ECO:0000256" key="6">
    <source>
        <dbReference type="ARBA" id="ARBA00023136"/>
    </source>
</evidence>
<keyword evidence="4" id="KW-0812">Transmembrane</keyword>
<dbReference type="GO" id="GO:0006811">
    <property type="term" value="P:monoatomic ion transport"/>
    <property type="evidence" value="ECO:0007669"/>
    <property type="project" value="UniProtKB-KW"/>
</dbReference>
<feature type="domain" description="Polypeptide-transport-associated ShlB-type" evidence="11">
    <location>
        <begin position="129"/>
        <end position="178"/>
    </location>
</feature>
<dbReference type="Pfam" id="PF17287">
    <property type="entry name" value="POTRA_3"/>
    <property type="match status" value="1"/>
</dbReference>
<evidence type="ECO:0000256" key="7">
    <source>
        <dbReference type="ARBA" id="ARBA00023237"/>
    </source>
</evidence>
<dbReference type="PANTHER" id="PTHR34597">
    <property type="entry name" value="SLR1661 PROTEIN"/>
    <property type="match status" value="1"/>
</dbReference>
<evidence type="ECO:0000259" key="12">
    <source>
        <dbReference type="Pfam" id="PF17287"/>
    </source>
</evidence>
<feature type="compositionally biased region" description="Low complexity" evidence="8">
    <location>
        <begin position="44"/>
        <end position="53"/>
    </location>
</feature>
<evidence type="ECO:0000259" key="11">
    <source>
        <dbReference type="Pfam" id="PF08479"/>
    </source>
</evidence>
<dbReference type="InterPro" id="IPR013686">
    <property type="entry name" value="Polypept-transport_assoc_ShlB"/>
</dbReference>
<dbReference type="Proteomes" id="UP000030526">
    <property type="component" value="Unassembled WGS sequence"/>
</dbReference>
<protein>
    <submittedName>
        <fullName evidence="13">Peptide transporter</fullName>
    </submittedName>
</protein>
<keyword evidence="5" id="KW-0813">Transport</keyword>
<dbReference type="EMBL" id="JPXS01000031">
    <property type="protein sequence ID" value="KGQ31664.1"/>
    <property type="molecule type" value="Genomic_DNA"/>
</dbReference>
<dbReference type="InterPro" id="IPR035251">
    <property type="entry name" value="ShlB_POTRA"/>
</dbReference>
<dbReference type="InterPro" id="IPR027282">
    <property type="entry name" value="TPS"/>
</dbReference>
<evidence type="ECO:0000256" key="5">
    <source>
        <dbReference type="ARBA" id="ARBA00023065"/>
    </source>
</evidence>
<reference evidence="13 14" key="1">
    <citation type="submission" date="2014-08" db="EMBL/GenBank/DDBJ databases">
        <title>Chaperone-usher fimbriae in a diverse selection of Gallibacterium genomes.</title>
        <authorList>
            <person name="Kudirkiene E."/>
            <person name="Bager R.J."/>
            <person name="Johnson T.J."/>
            <person name="Bojesen A.M."/>
        </authorList>
    </citation>
    <scope>NUCLEOTIDE SEQUENCE [LARGE SCALE GENOMIC DNA]</scope>
    <source>
        <strain evidence="13 14">20558/3kl.</strain>
    </source>
</reference>
<evidence type="ECO:0000256" key="1">
    <source>
        <dbReference type="ARBA" id="ARBA00004442"/>
    </source>
</evidence>
<keyword evidence="5" id="KW-0406">Ion transport</keyword>
<evidence type="ECO:0000256" key="2">
    <source>
        <dbReference type="ARBA" id="ARBA00009055"/>
    </source>
</evidence>
<keyword evidence="7" id="KW-0998">Cell outer membrane</keyword>
<feature type="domain" description="Haemolysin activator HlyB C-terminal" evidence="10">
    <location>
        <begin position="246"/>
        <end position="563"/>
    </location>
</feature>
<evidence type="ECO:0000256" key="4">
    <source>
        <dbReference type="ARBA" id="ARBA00022692"/>
    </source>
</evidence>
<dbReference type="Gene3D" id="2.40.160.50">
    <property type="entry name" value="membrane protein fhac: a member of the omp85/tpsb transporter family"/>
    <property type="match status" value="1"/>
</dbReference>
<organism evidence="13 14">
    <name type="scientific">Gallibacterium anatis</name>
    <dbReference type="NCBI Taxonomy" id="750"/>
    <lineage>
        <taxon>Bacteria</taxon>
        <taxon>Pseudomonadati</taxon>
        <taxon>Pseudomonadota</taxon>
        <taxon>Gammaproteobacteria</taxon>
        <taxon>Pasteurellales</taxon>
        <taxon>Pasteurellaceae</taxon>
        <taxon>Gallibacterium</taxon>
    </lineage>
</organism>
<accession>A0A0A2Y2J1</accession>
<dbReference type="Pfam" id="PF03865">
    <property type="entry name" value="ShlB"/>
    <property type="match status" value="1"/>
</dbReference>
<name>A0A0A2Y2J1_9PAST</name>
<dbReference type="Pfam" id="PF08479">
    <property type="entry name" value="POTRA_2"/>
    <property type="match status" value="1"/>
</dbReference>
<keyword evidence="6" id="KW-0472">Membrane</keyword>
<feature type="domain" description="ShlB POTRA" evidence="12">
    <location>
        <begin position="181"/>
        <end position="237"/>
    </location>
</feature>
<comment type="caution">
    <text evidence="13">The sequence shown here is derived from an EMBL/GenBank/DDBJ whole genome shotgun (WGS) entry which is preliminary data.</text>
</comment>
<evidence type="ECO:0000256" key="8">
    <source>
        <dbReference type="SAM" id="MobiDB-lite"/>
    </source>
</evidence>
<dbReference type="RefSeq" id="WP_039084079.1">
    <property type="nucleotide sequence ID" value="NZ_JPXS01000031.1"/>
</dbReference>
<dbReference type="FunFam" id="2.40.160.50:FF:000009">
    <property type="entry name" value="Putative hemolysin activator protein"/>
    <property type="match status" value="1"/>
</dbReference>
<dbReference type="InterPro" id="IPR051544">
    <property type="entry name" value="TPS_OM_transporter"/>
</dbReference>
<dbReference type="Gene3D" id="3.10.20.310">
    <property type="entry name" value="membrane protein fhac"/>
    <property type="match status" value="1"/>
</dbReference>
<dbReference type="GO" id="GO:0046819">
    <property type="term" value="P:protein secretion by the type V secretion system"/>
    <property type="evidence" value="ECO:0007669"/>
    <property type="project" value="TreeGrafter"/>
</dbReference>
<evidence type="ECO:0000256" key="9">
    <source>
        <dbReference type="SAM" id="SignalP"/>
    </source>
</evidence>
<evidence type="ECO:0000256" key="3">
    <source>
        <dbReference type="ARBA" id="ARBA00022452"/>
    </source>
</evidence>
<comment type="similarity">
    <text evidence="2">Belongs to the TPS (TC 1.B.20) family.</text>
</comment>
<keyword evidence="3" id="KW-1134">Transmembrane beta strand</keyword>
<dbReference type="GO" id="GO:0008320">
    <property type="term" value="F:protein transmembrane transporter activity"/>
    <property type="evidence" value="ECO:0007669"/>
    <property type="project" value="TreeGrafter"/>
</dbReference>
<evidence type="ECO:0000313" key="13">
    <source>
        <dbReference type="EMBL" id="KGQ31664.1"/>
    </source>
</evidence>
<comment type="subcellular location">
    <subcellularLocation>
        <location evidence="1">Cell outer membrane</location>
    </subcellularLocation>
</comment>
<dbReference type="PANTHER" id="PTHR34597:SF3">
    <property type="entry name" value="OUTER MEMBRANE TRANSPORTER CDIB"/>
    <property type="match status" value="1"/>
</dbReference>
<dbReference type="GO" id="GO:0098046">
    <property type="term" value="C:type V protein secretion system complex"/>
    <property type="evidence" value="ECO:0007669"/>
    <property type="project" value="TreeGrafter"/>
</dbReference>
<evidence type="ECO:0000259" key="10">
    <source>
        <dbReference type="Pfam" id="PF03865"/>
    </source>
</evidence>
<sequence length="599" mass="67712">MLRKFYYCFFLYSLPLMAYAAASTATTQQPFPQNTLEQRKIDAQQQQRQQQQQSNRQADFTHHREVNVDTATGSAQPFPEESPCFPISSIYFTTFSPQQRAIDQLTAADLNTEFGWALWTIYRAKDLTLPHCFGAQGINELIKRLQNAIIAKGYVTTRVLAQPQDLRQGRLVLTVIPGKLRQIVVRDHSEIAKVHKGTVWFALPLTQGDLLNIRDIEQGLENLKRPPHVEANMQIVPADGSQSLPGESDLLIDFKQAFPYRLALSLDDSGSKATGRLQAGATVSIENLLSLNDIFYVAFTHSISRDSDDPGRHGSHSLSLYYAIPYKAWLLSFSSTQNRYYQTVFGAFTNYEYAGRSESTQIGLSRLLYRDSTRKTTFEASLWHRESANFIDNAEIEIQRRRMAGWQLGLSHREYVGSATLDLHFHYKQGTGAYHSRPAPEEQFGEGTSRPTILSASLGFQQPFTLGNQPFQFNSYWQAQWNKTPLILQDMFSLGGRYTVRGFDGELTLLGERGWLWRNELGWNIANKGHELYLALDGGHVSGNYTKELLGKNLVGGAIGLRGTLWGLNYDYFVGVPLHKPQGFQTSHVTTGFNLNYSF</sequence>
<feature type="region of interest" description="Disordered" evidence="8">
    <location>
        <begin position="38"/>
        <end position="62"/>
    </location>
</feature>
<dbReference type="AlphaFoldDB" id="A0A0A2Y2J1"/>
<dbReference type="PIRSF" id="PIRSF029745">
    <property type="entry name" value="FhaC"/>
    <property type="match status" value="1"/>
</dbReference>
<dbReference type="GO" id="GO:0009279">
    <property type="term" value="C:cell outer membrane"/>
    <property type="evidence" value="ECO:0007669"/>
    <property type="project" value="UniProtKB-SubCell"/>
</dbReference>